<dbReference type="AlphaFoldDB" id="A0A8H4TYT6"/>
<accession>A0A8H4TYT6</accession>
<sequence length="915" mass="101951">MPATTNWKTIAALHREKQLEAIPSDWLVPEKQLQSLRDAAGGRLVESKAVQRSGLLSEKELDITERYTASELLGKLHRQDITSEEVVVAFSKRASLAQQLTSCLTEILFKEGIERAKKLDHQLQTTGKLAGPLHGLPISLKDSYVVKGHHATVGYVEFLRQPVPDSNSALVDLLLDAGAVFYCKTNLPQTMMTADSENNIFGRTLNPHNTNLTAGGSTGGEGALISFRGSPLGVGSDIAGSIRIPALCCGIYGFKPTSDRVPFGGQSEYPFPKISLPGVTPVGGPMANSIDDLELFMKVTMKQRPWNYDPSVVDIPWRDLDETPDKRLVIGVLPEDPDYPLQPPVRRALNKVASALETAGHKIVYLPANPKRSAGFGARIGFQYFSMVGPDPDTISREVGEPLVASVAIGVHPFSKGNFPVSPDLDVPEKLSRLNEVRLEYSKNWQETCRDNGLDVILAPGAATTAVPHDTYGNPVYTLMWNVLDYPAGIIPFGTSSKFEDAEAVKATAPFDPDYIPEATHDYNHRNVFQTASSNLHAQVHSVKREFAATIHFVFQSSTRDTPKNMAHLTTVSADHQIPRKDDPEYYPVVQGYQTLSKLLRVNRESRAAALSFYRVRLPCWLTKGASKIDLWTLGTVYYNPEYDFLHIKQDDMYIIDFIYKLKVDYDPHRIGLRNLALCSNQLSGSGGHGLYSIQPSTISLASMQIFKDVLAALDEVWFVTIQTFGRQLAGRETGWPTIEKTFFERSFPITAMPLSFDRVIADPRPIGKDLSNLHVLRPRFLHYVWQETLDKIDIKLPNIQHRFLLAFSPMGADDVIYNYDDAVRWLKKEDDIWTGNYKSDGPFSSLGLTKTPAAELAGFRDEDLDTAVRPAIGFWLFPVDAFDNGTDQKDCDNALTEWDVKDHWPELVLLRMAQ</sequence>
<comment type="similarity">
    <text evidence="1">Belongs to the amidase family.</text>
</comment>
<protein>
    <recommendedName>
        <fullName evidence="3">Amidase domain-containing protein</fullName>
    </recommendedName>
</protein>
<evidence type="ECO:0000256" key="1">
    <source>
        <dbReference type="ARBA" id="ARBA00009199"/>
    </source>
</evidence>
<dbReference type="InterPro" id="IPR023631">
    <property type="entry name" value="Amidase_dom"/>
</dbReference>
<dbReference type="GO" id="GO:0016787">
    <property type="term" value="F:hydrolase activity"/>
    <property type="evidence" value="ECO:0007669"/>
    <property type="project" value="UniProtKB-KW"/>
</dbReference>
<proteinExistence type="inferred from homology"/>
<dbReference type="EMBL" id="JABEXW010000294">
    <property type="protein sequence ID" value="KAF4966400.1"/>
    <property type="molecule type" value="Genomic_DNA"/>
</dbReference>
<evidence type="ECO:0000313" key="5">
    <source>
        <dbReference type="Proteomes" id="UP000622797"/>
    </source>
</evidence>
<evidence type="ECO:0000259" key="3">
    <source>
        <dbReference type="Pfam" id="PF01425"/>
    </source>
</evidence>
<comment type="caution">
    <text evidence="4">The sequence shown here is derived from an EMBL/GenBank/DDBJ whole genome shotgun (WGS) entry which is preliminary data.</text>
</comment>
<dbReference type="Gene3D" id="3.90.1300.10">
    <property type="entry name" value="Amidase signature (AS) domain"/>
    <property type="match status" value="1"/>
</dbReference>
<keyword evidence="5" id="KW-1185">Reference proteome</keyword>
<dbReference type="PANTHER" id="PTHR46072">
    <property type="entry name" value="AMIDASE-RELATED-RELATED"/>
    <property type="match status" value="1"/>
</dbReference>
<gene>
    <name evidence="4" type="ORF">FSARC_5909</name>
</gene>
<reference evidence="4" key="1">
    <citation type="journal article" date="2020" name="BMC Genomics">
        <title>Correction to: Identification and distribution of gene clusters required for synthesis of sphingolipid metabolism inhibitors in diverse species of the filamentous fungus Fusarium.</title>
        <authorList>
            <person name="Kim H.S."/>
            <person name="Lohmar J.M."/>
            <person name="Busman M."/>
            <person name="Brown D.W."/>
            <person name="Naumann T.A."/>
            <person name="Divon H.H."/>
            <person name="Lysoe E."/>
            <person name="Uhlig S."/>
            <person name="Proctor R.H."/>
        </authorList>
    </citation>
    <scope>NUCLEOTIDE SEQUENCE</scope>
    <source>
        <strain evidence="4">NRRL 20472</strain>
    </source>
</reference>
<evidence type="ECO:0000313" key="4">
    <source>
        <dbReference type="EMBL" id="KAF4966400.1"/>
    </source>
</evidence>
<name>A0A8H4TYT6_9HYPO</name>
<feature type="domain" description="Amidase" evidence="3">
    <location>
        <begin position="85"/>
        <end position="497"/>
    </location>
</feature>
<dbReference type="InterPro" id="IPR036928">
    <property type="entry name" value="AS_sf"/>
</dbReference>
<organism evidence="4 5">
    <name type="scientific">Fusarium sarcochroum</name>
    <dbReference type="NCBI Taxonomy" id="1208366"/>
    <lineage>
        <taxon>Eukaryota</taxon>
        <taxon>Fungi</taxon>
        <taxon>Dikarya</taxon>
        <taxon>Ascomycota</taxon>
        <taxon>Pezizomycotina</taxon>
        <taxon>Sordariomycetes</taxon>
        <taxon>Hypocreomycetidae</taxon>
        <taxon>Hypocreales</taxon>
        <taxon>Nectriaceae</taxon>
        <taxon>Fusarium</taxon>
        <taxon>Fusarium lateritium species complex</taxon>
    </lineage>
</organism>
<keyword evidence="2" id="KW-0378">Hydrolase</keyword>
<reference evidence="4" key="2">
    <citation type="submission" date="2020-05" db="EMBL/GenBank/DDBJ databases">
        <authorList>
            <person name="Kim H.-S."/>
            <person name="Proctor R.H."/>
            <person name="Brown D.W."/>
        </authorList>
    </citation>
    <scope>NUCLEOTIDE SEQUENCE</scope>
    <source>
        <strain evidence="4">NRRL 20472</strain>
    </source>
</reference>
<dbReference type="SUPFAM" id="SSF75304">
    <property type="entry name" value="Amidase signature (AS) enzymes"/>
    <property type="match status" value="1"/>
</dbReference>
<dbReference type="PANTHER" id="PTHR46072:SF3">
    <property type="entry name" value="AMIDASE"/>
    <property type="match status" value="1"/>
</dbReference>
<dbReference type="OrthoDB" id="6428749at2759"/>
<dbReference type="Pfam" id="PF01425">
    <property type="entry name" value="Amidase"/>
    <property type="match status" value="1"/>
</dbReference>
<dbReference type="Proteomes" id="UP000622797">
    <property type="component" value="Unassembled WGS sequence"/>
</dbReference>
<evidence type="ECO:0000256" key="2">
    <source>
        <dbReference type="ARBA" id="ARBA00022801"/>
    </source>
</evidence>